<evidence type="ECO:0000313" key="9">
    <source>
        <dbReference type="EMBL" id="NES09996.1"/>
    </source>
</evidence>
<feature type="signal peptide" evidence="6">
    <location>
        <begin position="1"/>
        <end position="23"/>
    </location>
</feature>
<proteinExistence type="inferred from homology"/>
<reference evidence="9 10" key="1">
    <citation type="submission" date="2020-02" db="EMBL/GenBank/DDBJ databases">
        <title>Broccoli isolated Pseudomonas sp.</title>
        <authorList>
            <person name="Fujikawa T."/>
            <person name="Sawada H."/>
        </authorList>
    </citation>
    <scope>NUCLEOTIDE SEQUENCE [LARGE SCALE GENOMIC DNA]</scope>
    <source>
        <strain evidence="9 10">JCM 32154</strain>
    </source>
</reference>
<dbReference type="PANTHER" id="PTHR43690">
    <property type="entry name" value="NARDILYSIN"/>
    <property type="match status" value="1"/>
</dbReference>
<comment type="similarity">
    <text evidence="1">Belongs to the peptidase M16 family.</text>
</comment>
<dbReference type="Pfam" id="PF00675">
    <property type="entry name" value="Peptidase_M16"/>
    <property type="match status" value="1"/>
</dbReference>
<dbReference type="GO" id="GO:0046872">
    <property type="term" value="F:metal ion binding"/>
    <property type="evidence" value="ECO:0007669"/>
    <property type="project" value="InterPro"/>
</dbReference>
<evidence type="ECO:0000256" key="5">
    <source>
        <dbReference type="ARBA" id="ARBA00023049"/>
    </source>
</evidence>
<feature type="domain" description="Peptidase M16 C-terminal" evidence="8">
    <location>
        <begin position="196"/>
        <end position="378"/>
    </location>
</feature>
<dbReference type="PANTHER" id="PTHR43690:SF17">
    <property type="entry name" value="PROTEIN YHJJ"/>
    <property type="match status" value="1"/>
</dbReference>
<gene>
    <name evidence="9" type="ORF">G3O07_10015</name>
</gene>
<accession>A0A6I5RQS9</accession>
<dbReference type="EMBL" id="JAAHBT010000091">
    <property type="protein sequence ID" value="NES09996.1"/>
    <property type="molecule type" value="Genomic_DNA"/>
</dbReference>
<keyword evidence="4" id="KW-0862">Zinc</keyword>
<dbReference type="RefSeq" id="WP_163935355.1">
    <property type="nucleotide sequence ID" value="NZ_BMQU01000007.1"/>
</dbReference>
<dbReference type="GO" id="GO:0006508">
    <property type="term" value="P:proteolysis"/>
    <property type="evidence" value="ECO:0007669"/>
    <property type="project" value="UniProtKB-KW"/>
</dbReference>
<dbReference type="Pfam" id="PF05193">
    <property type="entry name" value="Peptidase_M16_C"/>
    <property type="match status" value="1"/>
</dbReference>
<evidence type="ECO:0000256" key="1">
    <source>
        <dbReference type="ARBA" id="ARBA00007261"/>
    </source>
</evidence>
<evidence type="ECO:0000256" key="3">
    <source>
        <dbReference type="ARBA" id="ARBA00022801"/>
    </source>
</evidence>
<evidence type="ECO:0000256" key="6">
    <source>
        <dbReference type="SAM" id="SignalP"/>
    </source>
</evidence>
<evidence type="ECO:0000313" key="10">
    <source>
        <dbReference type="Proteomes" id="UP000471751"/>
    </source>
</evidence>
<dbReference type="InterPro" id="IPR011765">
    <property type="entry name" value="Pept_M16_N"/>
</dbReference>
<keyword evidence="5" id="KW-0482">Metalloprotease</keyword>
<name>A0A6I5RQS9_9PSED</name>
<dbReference type="AlphaFoldDB" id="A0A6I5RQS9"/>
<evidence type="ECO:0000259" key="7">
    <source>
        <dbReference type="Pfam" id="PF00675"/>
    </source>
</evidence>
<keyword evidence="6" id="KW-0732">Signal</keyword>
<sequence>MLKKTLRWALACLAPGLPLLATASEPAPLQHFTLDNGLQVILREDRRAPLVESQLWYHVGSSYEYPGQSGLSHALEHLMFEGSSKIGPGQFAKIFARIGATENAFTTHDATVFHQTLPSDRLAIALEAAADAMETARLGATEYAREIEVVKAERRRRVDNTPIMLAEERVLSHAYAQSSYRTPTIGWANDLEQMHVEELRQWYRDWYVPNNATLVVVGDVSLETLKPLVERYFGAIARRDTPVKKVPREQGSVGERRLDLRLPQLEPGLILAFNVPSAATAEAPYLPQALRLIPQILTEGFSSRMNAQLLRHEKLLSYVQSTYEPYRRGDTLLTLHAFPNPTTQPALADVEMRVWEMLEALKSTPPTAAELARAKARLIASQVYVRDELGAQADAIGEFVGSGLPLTYLNDESQALQAVTAEDVQRAAQSLLTRERLTIAYLQTKEVDHE</sequence>
<feature type="chain" id="PRO_5026191496" evidence="6">
    <location>
        <begin position="24"/>
        <end position="450"/>
    </location>
</feature>
<keyword evidence="10" id="KW-1185">Reference proteome</keyword>
<feature type="domain" description="Peptidase M16 N-terminal" evidence="7">
    <location>
        <begin position="40"/>
        <end position="185"/>
    </location>
</feature>
<keyword evidence="3" id="KW-0378">Hydrolase</keyword>
<comment type="caution">
    <text evidence="9">The sequence shown here is derived from an EMBL/GenBank/DDBJ whole genome shotgun (WGS) entry which is preliminary data.</text>
</comment>
<dbReference type="InterPro" id="IPR050626">
    <property type="entry name" value="Peptidase_M16"/>
</dbReference>
<organism evidence="9 10">
    <name type="scientific">Pseudomonas laurentiana</name>
    <dbReference type="NCBI Taxonomy" id="2364649"/>
    <lineage>
        <taxon>Bacteria</taxon>
        <taxon>Pseudomonadati</taxon>
        <taxon>Pseudomonadota</taxon>
        <taxon>Gammaproteobacteria</taxon>
        <taxon>Pseudomonadales</taxon>
        <taxon>Pseudomonadaceae</taxon>
        <taxon>Pseudomonas</taxon>
    </lineage>
</organism>
<dbReference type="InterPro" id="IPR011249">
    <property type="entry name" value="Metalloenz_LuxS/M16"/>
</dbReference>
<dbReference type="Proteomes" id="UP000471751">
    <property type="component" value="Unassembled WGS sequence"/>
</dbReference>
<dbReference type="GO" id="GO:0008237">
    <property type="term" value="F:metallopeptidase activity"/>
    <property type="evidence" value="ECO:0007669"/>
    <property type="project" value="UniProtKB-KW"/>
</dbReference>
<dbReference type="SUPFAM" id="SSF63411">
    <property type="entry name" value="LuxS/MPP-like metallohydrolase"/>
    <property type="match status" value="2"/>
</dbReference>
<evidence type="ECO:0000259" key="8">
    <source>
        <dbReference type="Pfam" id="PF05193"/>
    </source>
</evidence>
<protein>
    <submittedName>
        <fullName evidence="9">Insulinase family protein</fullName>
    </submittedName>
</protein>
<keyword evidence="2" id="KW-0645">Protease</keyword>
<dbReference type="InterPro" id="IPR007863">
    <property type="entry name" value="Peptidase_M16_C"/>
</dbReference>
<dbReference type="Gene3D" id="3.30.830.10">
    <property type="entry name" value="Metalloenzyme, LuxS/M16 peptidase-like"/>
    <property type="match status" value="2"/>
</dbReference>
<evidence type="ECO:0000256" key="4">
    <source>
        <dbReference type="ARBA" id="ARBA00022833"/>
    </source>
</evidence>
<evidence type="ECO:0000256" key="2">
    <source>
        <dbReference type="ARBA" id="ARBA00022670"/>
    </source>
</evidence>